<gene>
    <name evidence="10" type="ORF">DFQ10_101690</name>
</gene>
<dbReference type="PANTHER" id="PTHR42693">
    <property type="entry name" value="ARYLSULFATASE FAMILY MEMBER"/>
    <property type="match status" value="1"/>
</dbReference>
<dbReference type="Gene3D" id="3.30.1120.10">
    <property type="match status" value="1"/>
</dbReference>
<dbReference type="InterPro" id="IPR000917">
    <property type="entry name" value="Sulfatase_N"/>
</dbReference>
<dbReference type="InterPro" id="IPR050738">
    <property type="entry name" value="Sulfatase"/>
</dbReference>
<reference evidence="10 11" key="1">
    <citation type="submission" date="2018-07" db="EMBL/GenBank/DDBJ databases">
        <title>Genomic Encyclopedia of Type Strains, Phase III (KMG-III): the genomes of soil and plant-associated and newly described type strains.</title>
        <authorList>
            <person name="Whitman W."/>
        </authorList>
    </citation>
    <scope>NUCLEOTIDE SEQUENCE [LARGE SCALE GENOMIC DNA]</scope>
    <source>
        <strain evidence="10 11">CECT 7946</strain>
    </source>
</reference>
<evidence type="ECO:0000256" key="1">
    <source>
        <dbReference type="ARBA" id="ARBA00001913"/>
    </source>
</evidence>
<keyword evidence="11" id="KW-1185">Reference proteome</keyword>
<dbReference type="InterPro" id="IPR024607">
    <property type="entry name" value="Sulfatase_CS"/>
</dbReference>
<evidence type="ECO:0000313" key="11">
    <source>
        <dbReference type="Proteomes" id="UP000256980"/>
    </source>
</evidence>
<evidence type="ECO:0000256" key="8">
    <source>
        <dbReference type="SAM" id="SignalP"/>
    </source>
</evidence>
<protein>
    <submittedName>
        <fullName evidence="10">Arylsulfatase A-like enzyme</fullName>
    </submittedName>
</protein>
<dbReference type="CDD" id="cd16144">
    <property type="entry name" value="ARS_like"/>
    <property type="match status" value="1"/>
</dbReference>
<feature type="chain" id="PRO_5017671756" evidence="8">
    <location>
        <begin position="24"/>
        <end position="627"/>
    </location>
</feature>
<dbReference type="Gene3D" id="3.40.720.10">
    <property type="entry name" value="Alkaline Phosphatase, subunit A"/>
    <property type="match status" value="1"/>
</dbReference>
<comment type="similarity">
    <text evidence="2">Belongs to the sulfatase family.</text>
</comment>
<evidence type="ECO:0000256" key="3">
    <source>
        <dbReference type="ARBA" id="ARBA00022723"/>
    </source>
</evidence>
<dbReference type="PANTHER" id="PTHR42693:SF42">
    <property type="entry name" value="ARYLSULFATASE G"/>
    <property type="match status" value="1"/>
</dbReference>
<feature type="region of interest" description="Disordered" evidence="7">
    <location>
        <begin position="171"/>
        <end position="191"/>
    </location>
</feature>
<dbReference type="GO" id="GO:0004065">
    <property type="term" value="F:arylsulfatase activity"/>
    <property type="evidence" value="ECO:0007669"/>
    <property type="project" value="TreeGrafter"/>
</dbReference>
<dbReference type="OrthoDB" id="9765065at2"/>
<evidence type="ECO:0000259" key="9">
    <source>
        <dbReference type="Pfam" id="PF00884"/>
    </source>
</evidence>
<proteinExistence type="inferred from homology"/>
<feature type="domain" description="Sulfatase N-terminal" evidence="9">
    <location>
        <begin position="32"/>
        <end position="395"/>
    </location>
</feature>
<dbReference type="Proteomes" id="UP000256980">
    <property type="component" value="Unassembled WGS sequence"/>
</dbReference>
<dbReference type="SUPFAM" id="SSF53649">
    <property type="entry name" value="Alkaline phosphatase-like"/>
    <property type="match status" value="1"/>
</dbReference>
<name>A0A3D9HBR1_9FLAO</name>
<dbReference type="EMBL" id="QRDV01000001">
    <property type="protein sequence ID" value="RED46913.1"/>
    <property type="molecule type" value="Genomic_DNA"/>
</dbReference>
<dbReference type="GO" id="GO:0046872">
    <property type="term" value="F:metal ion binding"/>
    <property type="evidence" value="ECO:0007669"/>
    <property type="project" value="UniProtKB-KW"/>
</dbReference>
<dbReference type="RefSeq" id="WP_115816006.1">
    <property type="nucleotide sequence ID" value="NZ_QRDV01000001.1"/>
</dbReference>
<keyword evidence="6" id="KW-0106">Calcium</keyword>
<comment type="cofactor">
    <cofactor evidence="1">
        <name>Ca(2+)</name>
        <dbReference type="ChEBI" id="CHEBI:29108"/>
    </cofactor>
</comment>
<dbReference type="InterPro" id="IPR017850">
    <property type="entry name" value="Alkaline_phosphatase_core_sf"/>
</dbReference>
<dbReference type="AlphaFoldDB" id="A0A3D9HBR1"/>
<evidence type="ECO:0000313" key="10">
    <source>
        <dbReference type="EMBL" id="RED46913.1"/>
    </source>
</evidence>
<organism evidence="10 11">
    <name type="scientific">Winogradskyella eximia</name>
    <dbReference type="NCBI Taxonomy" id="262006"/>
    <lineage>
        <taxon>Bacteria</taxon>
        <taxon>Pseudomonadati</taxon>
        <taxon>Bacteroidota</taxon>
        <taxon>Flavobacteriia</taxon>
        <taxon>Flavobacteriales</taxon>
        <taxon>Flavobacteriaceae</taxon>
        <taxon>Winogradskyella</taxon>
    </lineage>
</organism>
<dbReference type="Pfam" id="PF00884">
    <property type="entry name" value="Sulfatase"/>
    <property type="match status" value="1"/>
</dbReference>
<keyword evidence="3" id="KW-0479">Metal-binding</keyword>
<accession>A0A3D9HBR1</accession>
<dbReference type="PROSITE" id="PS00149">
    <property type="entry name" value="SULFATASE_2"/>
    <property type="match status" value="1"/>
</dbReference>
<evidence type="ECO:0000256" key="6">
    <source>
        <dbReference type="ARBA" id="ARBA00022837"/>
    </source>
</evidence>
<evidence type="ECO:0000256" key="4">
    <source>
        <dbReference type="ARBA" id="ARBA00022729"/>
    </source>
</evidence>
<evidence type="ECO:0000256" key="5">
    <source>
        <dbReference type="ARBA" id="ARBA00022801"/>
    </source>
</evidence>
<keyword evidence="4 8" id="KW-0732">Signal</keyword>
<sequence>MKNNRTFLALVLLAFLASNYGNSQEKADLIKPNIIIFYADDLGWQDVELNDLDEPCAWDTPNIKALAKDAINFTNAYSPAPTCAPSRSALLSGLHPAKTGITNVSGGKIPKADKSSKYTSPFFPEGLMPENFTIAEALKMNGYKTGHVGKWHAGHLKIQSSKNQGFDFAHESRGAHQGPKGKNNRVNDFATHNKGDKYRLSEEKYFPFTKASPNGISYPKDEVTENALEFIKNSKEEPFFLYLAHWMVHYPIHTKNRELLQYYCDKLGMEFPKEDIPMTAGGQNNPYFGAMVTTLDWSLGRVVDLLKKTDDPRNPGKKLYETTYIIFSSDNGGAEQRRTEIMSDNAPLDKGKKYTEEGGIRIPMLISGPNIPKEKTKDVLINQLDFYPTILNLTNSQIPSKYSSDLDGLDISNVLLKNEKEVLNKDGKPREDLWWHYPYGDETKNQSAIRSGDYKLYKNFISGNYVLHRLYKNGKRHDLEEKFDIAKQEPEITKALSVKLEKYLKDYDAKLPYKDPSKFKNEEDLATIPVIAKDVFDAASRKVSIQLEKGKSNVIESYALVKISDKAKARKKGKKSKVKSTYIRIPVDAGKNNLEYTFTVPKEAIEYGIILIDENRFMVKGEFHKVK</sequence>
<evidence type="ECO:0000256" key="2">
    <source>
        <dbReference type="ARBA" id="ARBA00008779"/>
    </source>
</evidence>
<feature type="signal peptide" evidence="8">
    <location>
        <begin position="1"/>
        <end position="23"/>
    </location>
</feature>
<keyword evidence="5" id="KW-0378">Hydrolase</keyword>
<evidence type="ECO:0000256" key="7">
    <source>
        <dbReference type="SAM" id="MobiDB-lite"/>
    </source>
</evidence>
<comment type="caution">
    <text evidence="10">The sequence shown here is derived from an EMBL/GenBank/DDBJ whole genome shotgun (WGS) entry which is preliminary data.</text>
</comment>